<evidence type="ECO:0000313" key="2">
    <source>
        <dbReference type="Proteomes" id="UP000295096"/>
    </source>
</evidence>
<sequence>MPDGPCLTLADGTELCIPFYVLVEPIRWRGPDPDPPLIGGIRPELARDVQTLTAISVLTERLGGDMRKQAEAGMARAAEILRQQLPKGMTFGKQRTQR</sequence>
<dbReference type="RefSeq" id="WP_133290956.1">
    <property type="nucleotide sequence ID" value="NZ_SMSJ01000042.1"/>
</dbReference>
<evidence type="ECO:0000313" key="1">
    <source>
        <dbReference type="EMBL" id="TDH60213.1"/>
    </source>
</evidence>
<proteinExistence type="predicted"/>
<reference evidence="1 2" key="1">
    <citation type="journal article" date="2016" name="J. Microbiol.">
        <title>Dankookia rubra gen. nov., sp. nov., an alphaproteobacterium isolated from sediment of a shallow stream.</title>
        <authorList>
            <person name="Kim W.H."/>
            <person name="Kim D.H."/>
            <person name="Kang K."/>
            <person name="Ahn T.Y."/>
        </authorList>
    </citation>
    <scope>NUCLEOTIDE SEQUENCE [LARGE SCALE GENOMIC DNA]</scope>
    <source>
        <strain evidence="1 2">JCM30602</strain>
    </source>
</reference>
<dbReference type="Proteomes" id="UP000295096">
    <property type="component" value="Unassembled WGS sequence"/>
</dbReference>
<gene>
    <name evidence="1" type="ORF">E2C06_23060</name>
</gene>
<dbReference type="EMBL" id="SMSJ01000042">
    <property type="protein sequence ID" value="TDH60213.1"/>
    <property type="molecule type" value="Genomic_DNA"/>
</dbReference>
<protein>
    <submittedName>
        <fullName evidence="1">Uncharacterized protein</fullName>
    </submittedName>
</protein>
<organism evidence="1 2">
    <name type="scientific">Dankookia rubra</name>
    <dbReference type="NCBI Taxonomy" id="1442381"/>
    <lineage>
        <taxon>Bacteria</taxon>
        <taxon>Pseudomonadati</taxon>
        <taxon>Pseudomonadota</taxon>
        <taxon>Alphaproteobacteria</taxon>
        <taxon>Acetobacterales</taxon>
        <taxon>Roseomonadaceae</taxon>
        <taxon>Dankookia</taxon>
    </lineage>
</organism>
<comment type="caution">
    <text evidence="1">The sequence shown here is derived from an EMBL/GenBank/DDBJ whole genome shotgun (WGS) entry which is preliminary data.</text>
</comment>
<keyword evidence="2" id="KW-1185">Reference proteome</keyword>
<accession>A0A4R5QBT9</accession>
<dbReference type="AlphaFoldDB" id="A0A4R5QBT9"/>
<name>A0A4R5QBT9_9PROT</name>